<dbReference type="FunFam" id="3.20.20.70:FF:000014">
    <property type="entry name" value="Probable dual-specificity RNA methyltransferase RlmN"/>
    <property type="match status" value="1"/>
</dbReference>
<dbReference type="CDD" id="cd01335">
    <property type="entry name" value="Radical_SAM"/>
    <property type="match status" value="1"/>
</dbReference>
<keyword evidence="9 12" id="KW-0408">Iron</keyword>
<feature type="binding site" evidence="12">
    <location>
        <begin position="193"/>
        <end position="194"/>
    </location>
    <ligand>
        <name>S-adenosyl-L-methionine</name>
        <dbReference type="ChEBI" id="CHEBI:59789"/>
    </ligand>
</feature>
<dbReference type="PIRSF" id="PIRSF006004">
    <property type="entry name" value="CHP00048"/>
    <property type="match status" value="1"/>
</dbReference>
<evidence type="ECO:0000256" key="7">
    <source>
        <dbReference type="ARBA" id="ARBA00022691"/>
    </source>
</evidence>
<comment type="miscellaneous">
    <text evidence="12">Reaction proceeds by a ping-pong mechanism involving intermediate methylation of a conserved cysteine residue.</text>
</comment>
<dbReference type="InterPro" id="IPR007197">
    <property type="entry name" value="rSAM"/>
</dbReference>
<dbReference type="PROSITE" id="PS51918">
    <property type="entry name" value="RADICAL_SAM"/>
    <property type="match status" value="1"/>
</dbReference>
<comment type="function">
    <text evidence="12">Specifically methylates position 2 of adenine 2503 in 23S rRNA and position 2 of adenine 37 in tRNAs.</text>
</comment>
<dbReference type="GO" id="GO:0000049">
    <property type="term" value="F:tRNA binding"/>
    <property type="evidence" value="ECO:0007669"/>
    <property type="project" value="UniProtKB-UniRule"/>
</dbReference>
<dbReference type="InterPro" id="IPR058240">
    <property type="entry name" value="rSAM_sf"/>
</dbReference>
<dbReference type="NCBIfam" id="TIGR00048">
    <property type="entry name" value="rRNA_mod_RlmN"/>
    <property type="match status" value="1"/>
</dbReference>
<evidence type="ECO:0000256" key="2">
    <source>
        <dbReference type="ARBA" id="ARBA00022485"/>
    </source>
</evidence>
<dbReference type="SUPFAM" id="SSF102114">
    <property type="entry name" value="Radical SAM enzymes"/>
    <property type="match status" value="1"/>
</dbReference>
<evidence type="ECO:0000256" key="8">
    <source>
        <dbReference type="ARBA" id="ARBA00022723"/>
    </source>
</evidence>
<keyword evidence="7 12" id="KW-0949">S-adenosyl-L-methionine</keyword>
<dbReference type="GO" id="GO:0046872">
    <property type="term" value="F:metal ion binding"/>
    <property type="evidence" value="ECO:0007669"/>
    <property type="project" value="UniProtKB-KW"/>
</dbReference>
<dbReference type="SFLD" id="SFLDS00029">
    <property type="entry name" value="Radical_SAM"/>
    <property type="match status" value="1"/>
</dbReference>
<dbReference type="GO" id="GO:0070475">
    <property type="term" value="P:rRNA base methylation"/>
    <property type="evidence" value="ECO:0007669"/>
    <property type="project" value="UniProtKB-UniRule"/>
</dbReference>
<dbReference type="HAMAP" id="MF_01849">
    <property type="entry name" value="RNA_methyltr_RlmN"/>
    <property type="match status" value="1"/>
</dbReference>
<dbReference type="SFLD" id="SFLDG01062">
    <property type="entry name" value="methyltransferase_(Class_A)"/>
    <property type="match status" value="1"/>
</dbReference>
<keyword evidence="12" id="KW-0819">tRNA processing</keyword>
<dbReference type="GO" id="GO:0070040">
    <property type="term" value="F:rRNA (adenine(2503)-C2-)-methyltransferase activity"/>
    <property type="evidence" value="ECO:0007669"/>
    <property type="project" value="UniProtKB-UniRule"/>
</dbReference>
<dbReference type="PANTHER" id="PTHR30544:SF5">
    <property type="entry name" value="RADICAL SAM CORE DOMAIN-CONTAINING PROTEIN"/>
    <property type="match status" value="1"/>
</dbReference>
<dbReference type="SMART" id="SM00729">
    <property type="entry name" value="Elp3"/>
    <property type="match status" value="1"/>
</dbReference>
<evidence type="ECO:0000256" key="1">
    <source>
        <dbReference type="ARBA" id="ARBA00004496"/>
    </source>
</evidence>
<feature type="binding site" evidence="12">
    <location>
        <position position="225"/>
    </location>
    <ligand>
        <name>S-adenosyl-L-methionine</name>
        <dbReference type="ChEBI" id="CHEBI:59789"/>
    </ligand>
</feature>
<dbReference type="GO" id="GO:0030488">
    <property type="term" value="P:tRNA methylation"/>
    <property type="evidence" value="ECO:0007669"/>
    <property type="project" value="UniProtKB-UniRule"/>
</dbReference>
<dbReference type="SFLD" id="SFLDF00275">
    <property type="entry name" value="adenosine_C2_methyltransferase"/>
    <property type="match status" value="1"/>
</dbReference>
<keyword evidence="5 12" id="KW-0489">Methyltransferase</keyword>
<comment type="subcellular location">
    <subcellularLocation>
        <location evidence="1 12">Cytoplasm</location>
    </subcellularLocation>
</comment>
<sequence>MHSAGAFPKGRFFAADPDFTLRRLCPGYIISPVVKKGPNVEEYLPEVAALLERRGEPGFRLQQVYEALAVRRVGGWEEATSLPADLRAELEAQVPVSSLELQRVSEGRDGTRKYLFVTRDGHAIETVMIPEKERRTVCISTQVGCPMACTFCATGLLGIKRNLKAREISEQVFAVARDIAPERVSNVVVMGMGEPFLNYRRLLAALRVLNDGRGLNLAARSIAVSTSGLVEKIRRFADEPEQFHLAISLHTPFEEQRRELMPVAARHTIPELMSAARYYVERTRRKLFFEYTLLAGVNDTPEHAAALAELLDHRLYHLNLLRFNWTETGYTATSKPAAKEFLRRARERGLSATLRPSRGQDIDAACGQLAAREGGERVGAGR</sequence>
<name>A0A4R1BSD8_9ACTN</name>
<evidence type="ECO:0000256" key="6">
    <source>
        <dbReference type="ARBA" id="ARBA00022679"/>
    </source>
</evidence>
<dbReference type="Pfam" id="PF04055">
    <property type="entry name" value="Radical_SAM"/>
    <property type="match status" value="1"/>
</dbReference>
<feature type="active site" description="S-methylcysteine intermediate" evidence="12">
    <location>
        <position position="366"/>
    </location>
</feature>
<comment type="similarity">
    <text evidence="12">Belongs to the radical SAM superfamily. RlmN family.</text>
</comment>
<keyword evidence="4 12" id="KW-0698">rRNA processing</keyword>
<comment type="caution">
    <text evidence="12">Lacks conserved residue(s) required for the propagation of feature annotation.</text>
</comment>
<keyword evidence="6 12" id="KW-0808">Transferase</keyword>
<keyword evidence="2 12" id="KW-0004">4Fe-4S</keyword>
<protein>
    <recommendedName>
        <fullName evidence="12">Probable dual-specificity RNA methyltransferase RlmN</fullName>
        <ecNumber evidence="12">2.1.1.192</ecNumber>
    </recommendedName>
    <alternativeName>
        <fullName evidence="12">23S rRNA (adenine(2503)-C(2))-methyltransferase</fullName>
    </alternativeName>
    <alternativeName>
        <fullName evidence="12">23S rRNA m2A2503 methyltransferase</fullName>
    </alternativeName>
    <alternativeName>
        <fullName evidence="12">Ribosomal RNA large subunit methyltransferase N</fullName>
    </alternativeName>
    <alternativeName>
        <fullName evidence="12">tRNA (adenine(37)-C(2))-methyltransferase</fullName>
    </alternativeName>
    <alternativeName>
        <fullName evidence="12">tRNA m2A37 methyltransferase</fullName>
    </alternativeName>
</protein>
<keyword evidence="10 12" id="KW-0411">Iron-sulfur</keyword>
<evidence type="ECO:0000313" key="14">
    <source>
        <dbReference type="EMBL" id="TCJ20297.1"/>
    </source>
</evidence>
<evidence type="ECO:0000256" key="12">
    <source>
        <dbReference type="HAMAP-Rule" id="MF_01849"/>
    </source>
</evidence>
<dbReference type="GO" id="GO:0005737">
    <property type="term" value="C:cytoplasm"/>
    <property type="evidence" value="ECO:0007669"/>
    <property type="project" value="UniProtKB-SubCell"/>
</dbReference>
<dbReference type="OrthoDB" id="9793973at2"/>
<keyword evidence="15" id="KW-1185">Reference proteome</keyword>
<comment type="catalytic activity">
    <reaction evidence="12">
        <text>adenosine(2503) in 23S rRNA + 2 reduced [2Fe-2S]-[ferredoxin] + 2 S-adenosyl-L-methionine = 2-methyladenosine(2503) in 23S rRNA + 5'-deoxyadenosine + L-methionine + 2 oxidized [2Fe-2S]-[ferredoxin] + S-adenosyl-L-homocysteine</text>
        <dbReference type="Rhea" id="RHEA:42916"/>
        <dbReference type="Rhea" id="RHEA-COMP:10000"/>
        <dbReference type="Rhea" id="RHEA-COMP:10001"/>
        <dbReference type="Rhea" id="RHEA-COMP:10152"/>
        <dbReference type="Rhea" id="RHEA-COMP:10282"/>
        <dbReference type="ChEBI" id="CHEBI:17319"/>
        <dbReference type="ChEBI" id="CHEBI:33737"/>
        <dbReference type="ChEBI" id="CHEBI:33738"/>
        <dbReference type="ChEBI" id="CHEBI:57844"/>
        <dbReference type="ChEBI" id="CHEBI:57856"/>
        <dbReference type="ChEBI" id="CHEBI:59789"/>
        <dbReference type="ChEBI" id="CHEBI:74411"/>
        <dbReference type="ChEBI" id="CHEBI:74497"/>
        <dbReference type="EC" id="2.1.1.192"/>
    </reaction>
</comment>
<dbReference type="GO" id="GO:0051539">
    <property type="term" value="F:4 iron, 4 sulfur cluster binding"/>
    <property type="evidence" value="ECO:0007669"/>
    <property type="project" value="UniProtKB-UniRule"/>
</dbReference>
<evidence type="ECO:0000313" key="15">
    <source>
        <dbReference type="Proteomes" id="UP000295244"/>
    </source>
</evidence>
<dbReference type="Gene3D" id="1.10.150.530">
    <property type="match status" value="1"/>
</dbReference>
<dbReference type="InterPro" id="IPR013785">
    <property type="entry name" value="Aldolase_TIM"/>
</dbReference>
<feature type="binding site" evidence="12">
    <location>
        <begin position="248"/>
        <end position="250"/>
    </location>
    <ligand>
        <name>S-adenosyl-L-methionine</name>
        <dbReference type="ChEBI" id="CHEBI:59789"/>
    </ligand>
</feature>
<dbReference type="PANTHER" id="PTHR30544">
    <property type="entry name" value="23S RRNA METHYLTRANSFERASE"/>
    <property type="match status" value="1"/>
</dbReference>
<dbReference type="GO" id="GO:0019843">
    <property type="term" value="F:rRNA binding"/>
    <property type="evidence" value="ECO:0007669"/>
    <property type="project" value="UniProtKB-UniRule"/>
</dbReference>
<proteinExistence type="inferred from homology"/>
<dbReference type="InterPro" id="IPR027492">
    <property type="entry name" value="RNA_MTrfase_RlmN"/>
</dbReference>
<gene>
    <name evidence="12 14" type="primary">rlmN</name>
    <name evidence="14" type="ORF">E0L93_01980</name>
</gene>
<dbReference type="InterPro" id="IPR004383">
    <property type="entry name" value="rRNA_lsu_MTrfase_RlmN/Cfr"/>
</dbReference>
<dbReference type="AlphaFoldDB" id="A0A4R1BSD8"/>
<keyword evidence="3 12" id="KW-0963">Cytoplasm</keyword>
<feature type="binding site" evidence="12">
    <location>
        <position position="145"/>
    </location>
    <ligand>
        <name>[4Fe-4S] cluster</name>
        <dbReference type="ChEBI" id="CHEBI:49883"/>
        <note>4Fe-4S-S-AdoMet</note>
    </ligand>
</feature>
<feature type="binding site" evidence="12">
    <location>
        <position position="149"/>
    </location>
    <ligand>
        <name>[4Fe-4S] cluster</name>
        <dbReference type="ChEBI" id="CHEBI:49883"/>
        <note>4Fe-4S-S-AdoMet</note>
    </ligand>
</feature>
<organism evidence="14 15">
    <name type="scientific">Rubrobacter taiwanensis</name>
    <dbReference type="NCBI Taxonomy" id="185139"/>
    <lineage>
        <taxon>Bacteria</taxon>
        <taxon>Bacillati</taxon>
        <taxon>Actinomycetota</taxon>
        <taxon>Rubrobacteria</taxon>
        <taxon>Rubrobacterales</taxon>
        <taxon>Rubrobacteraceae</taxon>
        <taxon>Rubrobacter</taxon>
    </lineage>
</organism>
<reference evidence="14 15" key="1">
    <citation type="submission" date="2019-03" db="EMBL/GenBank/DDBJ databases">
        <title>Whole genome sequence of a novel Rubrobacter taiwanensis strain, isolated from Yellowstone National Park.</title>
        <authorList>
            <person name="Freed S."/>
            <person name="Ramaley R.F."/>
            <person name="Kyndt J.A."/>
        </authorList>
    </citation>
    <scope>NUCLEOTIDE SEQUENCE [LARGE SCALE GENOMIC DNA]</scope>
    <source>
        <strain evidence="14 15">Yellowstone</strain>
    </source>
</reference>
<dbReference type="Gene3D" id="3.20.20.70">
    <property type="entry name" value="Aldolase class I"/>
    <property type="match status" value="1"/>
</dbReference>
<comment type="caution">
    <text evidence="14">The sequence shown here is derived from an EMBL/GenBank/DDBJ whole genome shotgun (WGS) entry which is preliminary data.</text>
</comment>
<comment type="catalytic activity">
    <reaction evidence="12">
        <text>adenosine(37) in tRNA + 2 reduced [2Fe-2S]-[ferredoxin] + 2 S-adenosyl-L-methionine = 2-methyladenosine(37) in tRNA + 5'-deoxyadenosine + L-methionine + 2 oxidized [2Fe-2S]-[ferredoxin] + S-adenosyl-L-homocysteine</text>
        <dbReference type="Rhea" id="RHEA:43332"/>
        <dbReference type="Rhea" id="RHEA-COMP:10000"/>
        <dbReference type="Rhea" id="RHEA-COMP:10001"/>
        <dbReference type="Rhea" id="RHEA-COMP:10162"/>
        <dbReference type="Rhea" id="RHEA-COMP:10485"/>
        <dbReference type="ChEBI" id="CHEBI:17319"/>
        <dbReference type="ChEBI" id="CHEBI:33737"/>
        <dbReference type="ChEBI" id="CHEBI:33738"/>
        <dbReference type="ChEBI" id="CHEBI:57844"/>
        <dbReference type="ChEBI" id="CHEBI:57856"/>
        <dbReference type="ChEBI" id="CHEBI:59789"/>
        <dbReference type="ChEBI" id="CHEBI:74411"/>
        <dbReference type="ChEBI" id="CHEBI:74497"/>
        <dbReference type="EC" id="2.1.1.192"/>
    </reaction>
</comment>
<dbReference type="EMBL" id="SKBU01000004">
    <property type="protein sequence ID" value="TCJ20297.1"/>
    <property type="molecule type" value="Genomic_DNA"/>
</dbReference>
<evidence type="ECO:0000256" key="10">
    <source>
        <dbReference type="ARBA" id="ARBA00023014"/>
    </source>
</evidence>
<evidence type="ECO:0000256" key="9">
    <source>
        <dbReference type="ARBA" id="ARBA00023004"/>
    </source>
</evidence>
<dbReference type="EC" id="2.1.1.192" evidence="12"/>
<keyword evidence="11 12" id="KW-1015">Disulfide bond</keyword>
<feature type="binding site" evidence="12">
    <location>
        <position position="324"/>
    </location>
    <ligand>
        <name>S-adenosyl-L-methionine</name>
        <dbReference type="ChEBI" id="CHEBI:59789"/>
    </ligand>
</feature>
<feature type="active site" description="Proton acceptor" evidence="12">
    <location>
        <position position="125"/>
    </location>
</feature>
<keyword evidence="8 12" id="KW-0479">Metal-binding</keyword>
<dbReference type="InterPro" id="IPR006638">
    <property type="entry name" value="Elp3/MiaA/NifB-like_rSAM"/>
</dbReference>
<dbReference type="Proteomes" id="UP000295244">
    <property type="component" value="Unassembled WGS sequence"/>
</dbReference>
<feature type="binding site" evidence="12">
    <location>
        <position position="152"/>
    </location>
    <ligand>
        <name>[4Fe-4S] cluster</name>
        <dbReference type="ChEBI" id="CHEBI:49883"/>
        <note>4Fe-4S-S-AdoMet</note>
    </ligand>
</feature>
<evidence type="ECO:0000256" key="5">
    <source>
        <dbReference type="ARBA" id="ARBA00022603"/>
    </source>
</evidence>
<dbReference type="GO" id="GO:0002935">
    <property type="term" value="F:tRNA (adenine(37)-C2)-methyltransferase activity"/>
    <property type="evidence" value="ECO:0007669"/>
    <property type="project" value="UniProtKB-UniRule"/>
</dbReference>
<comment type="cofactor">
    <cofactor evidence="12">
        <name>[4Fe-4S] cluster</name>
        <dbReference type="ChEBI" id="CHEBI:49883"/>
    </cofactor>
    <text evidence="12">Binds 1 [4Fe-4S] cluster. The cluster is coordinated with 3 cysteines and an exchangeable S-adenosyl-L-methionine.</text>
</comment>
<accession>A0A4R1BSD8</accession>
<dbReference type="InterPro" id="IPR040072">
    <property type="entry name" value="Methyltransferase_A"/>
</dbReference>
<evidence type="ECO:0000256" key="11">
    <source>
        <dbReference type="ARBA" id="ARBA00023157"/>
    </source>
</evidence>
<feature type="domain" description="Radical SAM core" evidence="13">
    <location>
        <begin position="131"/>
        <end position="361"/>
    </location>
</feature>
<evidence type="ECO:0000259" key="13">
    <source>
        <dbReference type="PROSITE" id="PS51918"/>
    </source>
</evidence>
<evidence type="ECO:0000256" key="4">
    <source>
        <dbReference type="ARBA" id="ARBA00022552"/>
    </source>
</evidence>
<evidence type="ECO:0000256" key="3">
    <source>
        <dbReference type="ARBA" id="ARBA00022490"/>
    </source>
</evidence>